<gene>
    <name evidence="1" type="ORF">PPACK8108_LOCUS15605</name>
</gene>
<comment type="caution">
    <text evidence="1">The sequence shown here is derived from an EMBL/GenBank/DDBJ whole genome shotgun (WGS) entry which is preliminary data.</text>
</comment>
<organism evidence="1 2">
    <name type="scientific">Phakopsora pachyrhizi</name>
    <name type="common">Asian soybean rust disease fungus</name>
    <dbReference type="NCBI Taxonomy" id="170000"/>
    <lineage>
        <taxon>Eukaryota</taxon>
        <taxon>Fungi</taxon>
        <taxon>Dikarya</taxon>
        <taxon>Basidiomycota</taxon>
        <taxon>Pucciniomycotina</taxon>
        <taxon>Pucciniomycetes</taxon>
        <taxon>Pucciniales</taxon>
        <taxon>Phakopsoraceae</taxon>
        <taxon>Phakopsora</taxon>
    </lineage>
</organism>
<accession>A0AAV0BA43</accession>
<proteinExistence type="predicted"/>
<sequence length="214" mass="24470">MNFQQVSSSTSDEAKLLRYSEQIRLIQSFRTKLKIDRLSYSITDYQGDRSVLPFRLVSKFDPRLLGTDDDLDLILVWVIDCFDQRLISGVFRFLKTLDEDGTCLKSDGDGNNLYKRSKVLGHLKSIKPIPTCGHGVTILLATESSISFKDLTSRMMNYGWIRGLIEVSTPYRVKVPARMSRSDQTNLEISKSYWPIDLNRDSLDFDKDLVGGQQ</sequence>
<evidence type="ECO:0000313" key="2">
    <source>
        <dbReference type="Proteomes" id="UP001153365"/>
    </source>
</evidence>
<name>A0AAV0BA43_PHAPC</name>
<dbReference type="AlphaFoldDB" id="A0AAV0BA43"/>
<keyword evidence="2" id="KW-1185">Reference proteome</keyword>
<dbReference type="EMBL" id="CALTRL010004168">
    <property type="protein sequence ID" value="CAH7682610.1"/>
    <property type="molecule type" value="Genomic_DNA"/>
</dbReference>
<evidence type="ECO:0000313" key="1">
    <source>
        <dbReference type="EMBL" id="CAH7682610.1"/>
    </source>
</evidence>
<dbReference type="Proteomes" id="UP001153365">
    <property type="component" value="Unassembled WGS sequence"/>
</dbReference>
<reference evidence="1" key="1">
    <citation type="submission" date="2022-06" db="EMBL/GenBank/DDBJ databases">
        <authorList>
            <consortium name="SYNGENTA / RWTH Aachen University"/>
        </authorList>
    </citation>
    <scope>NUCLEOTIDE SEQUENCE</scope>
</reference>
<protein>
    <submittedName>
        <fullName evidence="1">Expressed protein</fullName>
    </submittedName>
</protein>